<keyword evidence="4 7" id="KW-0067">ATP-binding</keyword>
<dbReference type="PROSITE" id="PS00039">
    <property type="entry name" value="DEAD_ATP_HELICASE"/>
    <property type="match status" value="1"/>
</dbReference>
<evidence type="ECO:0000256" key="1">
    <source>
        <dbReference type="ARBA" id="ARBA00022741"/>
    </source>
</evidence>
<dbReference type="InterPro" id="IPR001650">
    <property type="entry name" value="Helicase_C-like"/>
</dbReference>
<dbReference type="SUPFAM" id="SSF52540">
    <property type="entry name" value="P-loop containing nucleoside triphosphate hydrolases"/>
    <property type="match status" value="1"/>
</dbReference>
<keyword evidence="1 7" id="KW-0547">Nucleotide-binding</keyword>
<feature type="domain" description="Helicase C-terminal" evidence="10">
    <location>
        <begin position="221"/>
        <end position="381"/>
    </location>
</feature>
<evidence type="ECO:0000256" key="3">
    <source>
        <dbReference type="ARBA" id="ARBA00022806"/>
    </source>
</evidence>
<feature type="compositionally biased region" description="Basic residues" evidence="8">
    <location>
        <begin position="526"/>
        <end position="539"/>
    </location>
</feature>
<feature type="region of interest" description="Disordered" evidence="8">
    <location>
        <begin position="448"/>
        <end position="539"/>
    </location>
</feature>
<feature type="short sequence motif" description="Q motif" evidence="6">
    <location>
        <begin position="9"/>
        <end position="37"/>
    </location>
</feature>
<proteinExistence type="inferred from homology"/>
<dbReference type="GO" id="GO:0004386">
    <property type="term" value="F:helicase activity"/>
    <property type="evidence" value="ECO:0007669"/>
    <property type="project" value="UniProtKB-KW"/>
</dbReference>
<evidence type="ECO:0000256" key="5">
    <source>
        <dbReference type="ARBA" id="ARBA00038437"/>
    </source>
</evidence>
<dbReference type="Gene3D" id="3.40.50.300">
    <property type="entry name" value="P-loop containing nucleotide triphosphate hydrolases"/>
    <property type="match status" value="2"/>
</dbReference>
<evidence type="ECO:0000259" key="9">
    <source>
        <dbReference type="PROSITE" id="PS51192"/>
    </source>
</evidence>
<evidence type="ECO:0000256" key="8">
    <source>
        <dbReference type="SAM" id="MobiDB-lite"/>
    </source>
</evidence>
<comment type="similarity">
    <text evidence="5 7">Belongs to the DEAD box helicase family.</text>
</comment>
<dbReference type="Proteomes" id="UP001487305">
    <property type="component" value="Unassembled WGS sequence"/>
</dbReference>
<dbReference type="SMART" id="SM00487">
    <property type="entry name" value="DEXDc"/>
    <property type="match status" value="1"/>
</dbReference>
<dbReference type="InterPro" id="IPR011545">
    <property type="entry name" value="DEAD/DEAH_box_helicase_dom"/>
</dbReference>
<dbReference type="GO" id="GO:0016787">
    <property type="term" value="F:hydrolase activity"/>
    <property type="evidence" value="ECO:0007669"/>
    <property type="project" value="UniProtKB-KW"/>
</dbReference>
<dbReference type="EC" id="3.6.4.-" evidence="12"/>
<evidence type="ECO:0000313" key="12">
    <source>
        <dbReference type="EMBL" id="MEQ3362445.1"/>
    </source>
</evidence>
<dbReference type="InterPro" id="IPR000629">
    <property type="entry name" value="RNA-helicase_DEAD-box_CS"/>
</dbReference>
<feature type="domain" description="DEAD-box RNA helicase Q" evidence="11">
    <location>
        <begin position="9"/>
        <end position="37"/>
    </location>
</feature>
<dbReference type="InterPro" id="IPR014001">
    <property type="entry name" value="Helicase_ATP-bd"/>
</dbReference>
<keyword evidence="13" id="KW-1185">Reference proteome</keyword>
<feature type="domain" description="Helicase ATP-binding" evidence="9">
    <location>
        <begin position="40"/>
        <end position="210"/>
    </location>
</feature>
<evidence type="ECO:0000256" key="2">
    <source>
        <dbReference type="ARBA" id="ARBA00022801"/>
    </source>
</evidence>
<dbReference type="InterPro" id="IPR044742">
    <property type="entry name" value="DEAD/DEAH_RhlB"/>
</dbReference>
<gene>
    <name evidence="12" type="ORF">AAA083_05590</name>
</gene>
<dbReference type="InterPro" id="IPR027417">
    <property type="entry name" value="P-loop_NTPase"/>
</dbReference>
<comment type="caution">
    <text evidence="12">The sequence shown here is derived from an EMBL/GenBank/DDBJ whole genome shotgun (WGS) entry which is preliminary data.</text>
</comment>
<evidence type="ECO:0000256" key="6">
    <source>
        <dbReference type="PROSITE-ProRule" id="PRU00552"/>
    </source>
</evidence>
<keyword evidence="3 7" id="KW-0347">Helicase</keyword>
<dbReference type="RefSeq" id="WP_349227250.1">
    <property type="nucleotide sequence ID" value="NZ_JBBNOP010000004.1"/>
</dbReference>
<sequence length="539" mass="59314">MQKTQTNPAAFSEMPLSPYIIRAIDEIGYAKPTNIQASAIPLLLERRDLIGRSCTGSGKTGAFSIPAIEGVDGTSHHAQVLVLSPTRELALQIHCEMKKFAKYKEGVSLAVVYGGASMPDQIKQLRHANIVIGTPGRLMDHMRRKTLKLDHIQTVILDEADEMLNMGFIEDIETILNATPAERQTVLFSATMSTSLRKISNTFLTDPLTVETLSGKENQADIEQTYFRVAQGKKKDVLSLLMHANGQRSVVFCNTKSMVDELAEMLRKQGFKASGIHGDMTQAARMQVMQGFRNGSVHALIATDVAARGIDVDDIDVVINYDLPQSFEYYVHRIGRTGRAGKRGVSQTLICNGKQQATLRGLMKYTGTAIEERKLPTDSEIMDKAVARTVLEIESHAKNHPGKAARKLVEDLLENPLFEGSEKQVAVALAEMLIGGDEQFDRLKDIGAYAQKPKRKEPARTNQSGAGRKRTGVAPDRGGSKARGKRKPPNRNGRNDKGGRGSRSDQDGRSSRSDQCRHGGQEAPKPKKKKQRSRAYKVA</sequence>
<accession>A0ABV1JBG7</accession>
<dbReference type="PANTHER" id="PTHR47959:SF1">
    <property type="entry name" value="ATP-DEPENDENT RNA HELICASE DBPA"/>
    <property type="match status" value="1"/>
</dbReference>
<dbReference type="PROSITE" id="PS51195">
    <property type="entry name" value="Q_MOTIF"/>
    <property type="match status" value="1"/>
</dbReference>
<dbReference type="CDD" id="cd00268">
    <property type="entry name" value="DEADc"/>
    <property type="match status" value="1"/>
</dbReference>
<dbReference type="CDD" id="cd18787">
    <property type="entry name" value="SF2_C_DEAD"/>
    <property type="match status" value="1"/>
</dbReference>
<dbReference type="PROSITE" id="PS51192">
    <property type="entry name" value="HELICASE_ATP_BIND_1"/>
    <property type="match status" value="1"/>
</dbReference>
<dbReference type="PROSITE" id="PS51194">
    <property type="entry name" value="HELICASE_CTER"/>
    <property type="match status" value="1"/>
</dbReference>
<evidence type="ECO:0000259" key="11">
    <source>
        <dbReference type="PROSITE" id="PS51195"/>
    </source>
</evidence>
<evidence type="ECO:0000259" key="10">
    <source>
        <dbReference type="PROSITE" id="PS51194"/>
    </source>
</evidence>
<evidence type="ECO:0000256" key="7">
    <source>
        <dbReference type="RuleBase" id="RU000492"/>
    </source>
</evidence>
<organism evidence="12 13">
    <name type="scientific">Raoultibacter massiliensis</name>
    <dbReference type="NCBI Taxonomy" id="1852371"/>
    <lineage>
        <taxon>Bacteria</taxon>
        <taxon>Bacillati</taxon>
        <taxon>Actinomycetota</taxon>
        <taxon>Coriobacteriia</taxon>
        <taxon>Eggerthellales</taxon>
        <taxon>Eggerthellaceae</taxon>
        <taxon>Raoultibacter</taxon>
    </lineage>
</organism>
<dbReference type="EMBL" id="JBBNOP010000004">
    <property type="protein sequence ID" value="MEQ3362445.1"/>
    <property type="molecule type" value="Genomic_DNA"/>
</dbReference>
<keyword evidence="2 7" id="KW-0378">Hydrolase</keyword>
<protein>
    <submittedName>
        <fullName evidence="12">DEAD/DEAH box helicase</fullName>
        <ecNumber evidence="12">3.6.4.-</ecNumber>
    </submittedName>
</protein>
<feature type="compositionally biased region" description="Basic and acidic residues" evidence="8">
    <location>
        <begin position="493"/>
        <end position="520"/>
    </location>
</feature>
<dbReference type="PANTHER" id="PTHR47959">
    <property type="entry name" value="ATP-DEPENDENT RNA HELICASE RHLE-RELATED"/>
    <property type="match status" value="1"/>
</dbReference>
<evidence type="ECO:0000256" key="4">
    <source>
        <dbReference type="ARBA" id="ARBA00022840"/>
    </source>
</evidence>
<evidence type="ECO:0000313" key="13">
    <source>
        <dbReference type="Proteomes" id="UP001487305"/>
    </source>
</evidence>
<dbReference type="InterPro" id="IPR050079">
    <property type="entry name" value="DEAD_box_RNA_helicase"/>
</dbReference>
<dbReference type="SMART" id="SM00490">
    <property type="entry name" value="HELICc"/>
    <property type="match status" value="1"/>
</dbReference>
<dbReference type="Pfam" id="PF00271">
    <property type="entry name" value="Helicase_C"/>
    <property type="match status" value="1"/>
</dbReference>
<reference evidence="12 13" key="1">
    <citation type="submission" date="2024-04" db="EMBL/GenBank/DDBJ databases">
        <title>Human intestinal bacterial collection.</title>
        <authorList>
            <person name="Pauvert C."/>
            <person name="Hitch T.C.A."/>
            <person name="Clavel T."/>
        </authorList>
    </citation>
    <scope>NUCLEOTIDE SEQUENCE [LARGE SCALE GENOMIC DNA]</scope>
    <source>
        <strain evidence="12 13">CLA-KB-H42</strain>
    </source>
</reference>
<name>A0ABV1JBG7_9ACTN</name>
<feature type="compositionally biased region" description="Basic residues" evidence="8">
    <location>
        <begin position="480"/>
        <end position="489"/>
    </location>
</feature>
<dbReference type="InterPro" id="IPR014014">
    <property type="entry name" value="RNA_helicase_DEAD_Q_motif"/>
</dbReference>
<dbReference type="Pfam" id="PF00270">
    <property type="entry name" value="DEAD"/>
    <property type="match status" value="1"/>
</dbReference>